<dbReference type="InterPro" id="IPR050273">
    <property type="entry name" value="GppA/Ppx_hydrolase"/>
</dbReference>
<dbReference type="Pfam" id="PF02541">
    <property type="entry name" value="Ppx-GppA"/>
    <property type="match status" value="1"/>
</dbReference>
<evidence type="ECO:0000313" key="3">
    <source>
        <dbReference type="EMBL" id="SMC06253.1"/>
    </source>
</evidence>
<dbReference type="PANTHER" id="PTHR30005">
    <property type="entry name" value="EXOPOLYPHOSPHATASE"/>
    <property type="match status" value="1"/>
</dbReference>
<dbReference type="GO" id="GO:0006357">
    <property type="term" value="P:regulation of transcription by RNA polymerase II"/>
    <property type="evidence" value="ECO:0007669"/>
    <property type="project" value="TreeGrafter"/>
</dbReference>
<dbReference type="PANTHER" id="PTHR30005:SF0">
    <property type="entry name" value="RETROGRADE REGULATION PROTEIN 2"/>
    <property type="match status" value="1"/>
</dbReference>
<dbReference type="Gene3D" id="1.10.3210.10">
    <property type="entry name" value="Hypothetical protein af1432"/>
    <property type="match status" value="1"/>
</dbReference>
<dbReference type="InterPro" id="IPR003695">
    <property type="entry name" value="Ppx_GppA_N"/>
</dbReference>
<dbReference type="InterPro" id="IPR043129">
    <property type="entry name" value="ATPase_NBD"/>
</dbReference>
<evidence type="ECO:0000256" key="1">
    <source>
        <dbReference type="ARBA" id="ARBA00007125"/>
    </source>
</evidence>
<dbReference type="STRING" id="28034.BFX07_11635"/>
<keyword evidence="4" id="KW-1185">Reference proteome</keyword>
<dbReference type="SUPFAM" id="SSF53067">
    <property type="entry name" value="Actin-like ATPase domain"/>
    <property type="match status" value="2"/>
</dbReference>
<dbReference type="CDD" id="cd24052">
    <property type="entry name" value="ASKHA_NBD_HpPPX-GppA-like"/>
    <property type="match status" value="1"/>
</dbReference>
<dbReference type="Proteomes" id="UP000192660">
    <property type="component" value="Unassembled WGS sequence"/>
</dbReference>
<comment type="similarity">
    <text evidence="1">Belongs to the GppA/Ppx family.</text>
</comment>
<dbReference type="AlphaFoldDB" id="A0A1W1WKI3"/>
<accession>A0A1W1WKI3</accession>
<evidence type="ECO:0000259" key="2">
    <source>
        <dbReference type="Pfam" id="PF02541"/>
    </source>
</evidence>
<dbReference type="Gene3D" id="3.30.420.40">
    <property type="match status" value="1"/>
</dbReference>
<evidence type="ECO:0000313" key="4">
    <source>
        <dbReference type="Proteomes" id="UP000192660"/>
    </source>
</evidence>
<dbReference type="RefSeq" id="WP_157782285.1">
    <property type="nucleotide sequence ID" value="NZ_FWWY01000001.1"/>
</dbReference>
<name>A0A1W1WKI3_SULTA</name>
<gene>
    <name evidence="3" type="ORF">SAMN00768000_2712</name>
</gene>
<reference evidence="4" key="1">
    <citation type="submission" date="2017-04" db="EMBL/GenBank/DDBJ databases">
        <authorList>
            <person name="Varghese N."/>
            <person name="Submissions S."/>
        </authorList>
    </citation>
    <scope>NUCLEOTIDE SEQUENCE [LARGE SCALE GENOMIC DNA]</scope>
    <source>
        <strain evidence="4">DSM 9293</strain>
    </source>
</reference>
<feature type="domain" description="Ppx/GppA phosphatase N-terminal" evidence="2">
    <location>
        <begin position="23"/>
        <end position="297"/>
    </location>
</feature>
<sequence>MIASSILAIIDIGSNSVRLMIVRRLAHGAAVILDEQKATPRLALAKDSEGFLTLDGFTRLVQALRYFRDVAQAYGASPVIVRATASLRNLANQQQVLQEITRQTGLTVEILSGDEEARIGFLAVQETIVLSRGWTVDVGGGSTEIVAYEDGQMRHQHSFPFGAVSLSSLNMPLKDLLMWLQEQYTHGNWLPSKPPQAIALGGSARVMARAIQAELDYPLQQIHYFRIPTLMIEAWLAKIAAMTPDQRKKLAHIPKDRVDIIVPGIAIILALLKTTQADNLTISGYGLRNGLLLQHLGTQTKTFQSLALDSAWNIALRSEWPSTLAQGLQQQVKRLGQELKGILGLSDRSLELAQCAALLRYSGRNINMYHWDQHTFYQILAAPLTGLSHNEWVAVALIASYRSAKRLQKFWSPYSSIVSRQELVLIRQLGVLLRLAEIFSPPLMNGVERLNLQHSNKQLIITVSGTGISSPTKELEDLAKDMKKSWQLKLIVPGLLHTMPAHASS</sequence>
<protein>
    <submittedName>
        <fullName evidence="3">Exopolyphosphatase / guanosine-5'-triphosphate,3'-diphosphate pyrophosphatase</fullName>
    </submittedName>
</protein>
<dbReference type="EMBL" id="FWWY01000001">
    <property type="protein sequence ID" value="SMC06253.1"/>
    <property type="molecule type" value="Genomic_DNA"/>
</dbReference>
<dbReference type="Gene3D" id="3.30.420.150">
    <property type="entry name" value="Exopolyphosphatase. Domain 2"/>
    <property type="match status" value="1"/>
</dbReference>
<proteinExistence type="inferred from homology"/>
<dbReference type="SUPFAM" id="SSF109604">
    <property type="entry name" value="HD-domain/PDEase-like"/>
    <property type="match status" value="1"/>
</dbReference>
<organism evidence="3 4">
    <name type="scientific">Sulfobacillus thermosulfidooxidans (strain DSM 9293 / VKM B-1269 / AT-1)</name>
    <dbReference type="NCBI Taxonomy" id="929705"/>
    <lineage>
        <taxon>Bacteria</taxon>
        <taxon>Bacillati</taxon>
        <taxon>Bacillota</taxon>
        <taxon>Clostridia</taxon>
        <taxon>Eubacteriales</taxon>
        <taxon>Clostridiales Family XVII. Incertae Sedis</taxon>
        <taxon>Sulfobacillus</taxon>
    </lineage>
</organism>